<dbReference type="Proteomes" id="UP000530660">
    <property type="component" value="Unassembled WGS sequence"/>
</dbReference>
<feature type="region of interest" description="Disordered" evidence="1">
    <location>
        <begin position="762"/>
        <end position="876"/>
    </location>
</feature>
<feature type="compositionally biased region" description="Basic and acidic residues" evidence="1">
    <location>
        <begin position="61"/>
        <end position="76"/>
    </location>
</feature>
<name>A0A7J7IKS6_9RHOD</name>
<feature type="region of interest" description="Disordered" evidence="1">
    <location>
        <begin position="49"/>
        <end position="162"/>
    </location>
</feature>
<proteinExistence type="predicted"/>
<keyword evidence="3" id="KW-1185">Reference proteome</keyword>
<feature type="compositionally biased region" description="Basic and acidic residues" evidence="1">
    <location>
        <begin position="110"/>
        <end position="122"/>
    </location>
</feature>
<reference evidence="2 3" key="1">
    <citation type="journal article" date="2020" name="J. Phycol.">
        <title>Comparative genome analysis reveals Cyanidiococcus gen. nov., a new extremophilic red algal genus sister to Cyanidioschyzon (Cyanidioschyzonaceae, Rhodophyta).</title>
        <authorList>
            <person name="Liu S.-L."/>
            <person name="Chiang Y.-R."/>
            <person name="Yoon H.S."/>
            <person name="Fu H.-Y."/>
        </authorList>
    </citation>
    <scope>NUCLEOTIDE SEQUENCE [LARGE SCALE GENOMIC DNA]</scope>
    <source>
        <strain evidence="2 3">THAL066</strain>
    </source>
</reference>
<comment type="caution">
    <text evidence="2">The sequence shown here is derived from an EMBL/GenBank/DDBJ whole genome shotgun (WGS) entry which is preliminary data.</text>
</comment>
<feature type="region of interest" description="Disordered" evidence="1">
    <location>
        <begin position="692"/>
        <end position="745"/>
    </location>
</feature>
<gene>
    <name evidence="2" type="ORF">F1559_003283</name>
</gene>
<protein>
    <submittedName>
        <fullName evidence="2">Uncharacterized protein</fullName>
    </submittedName>
</protein>
<evidence type="ECO:0000313" key="2">
    <source>
        <dbReference type="EMBL" id="KAF6003320.1"/>
    </source>
</evidence>
<dbReference type="AlphaFoldDB" id="A0A7J7IKS6"/>
<feature type="region of interest" description="Disordered" evidence="1">
    <location>
        <begin position="348"/>
        <end position="379"/>
    </location>
</feature>
<feature type="compositionally biased region" description="Low complexity" evidence="1">
    <location>
        <begin position="49"/>
        <end position="59"/>
    </location>
</feature>
<sequence length="993" mass="105793">MTVGIRKSTVVGFRMQDQEPLGVHLDGWESFGHRFGVFGNALRSASVRGRGDASSASSGQEQHRSTATERCSELNHRTRSASTNSGRNQIASKRSVSLSSERPTPSTDLTKSRDVSREKDSPTPETFDTHLALNQDAPAEPADTRLQNESGATRDHGNESHVSSAVNELSRAKAMNAYRVGQPQSLEADETVFKPAIMTPPQTQTNESCFAERPGPLDQAPEPMQPLIRSEKALQMPAKDQPAAAPVVEQATTAAERLQRPLETVQRTSTCTGTDEVPAAARQTLSVTTHDVIRTFRQRADTSSSGISRLEYRLIRSGCLSSPSLRSDGPGACSDQLAAVAAQSTRVGSGHRSGIRNESTSLFPGSAFRETMRPTPPRTSLLARSTSLERSPLLGGYRELVRTATLTPVTAAAASPSRPGSQIAPAAGRFSPVQHRSNERTLGGADRMATHDQLVPNSFEKGDFPPDAAQVATRALKLPSVPIGTLRLPDRQLVGRPRTYWELSTPALPMTVADRAAAFHGPKSDAGSLWRAEEQRTPGAVSGNATTPNEAMIPSSGTLKRRRLITPNAELNTMTQVSGGGNAHRSFTTPQETRLASAASSSRLHQLIQSLKKSPSRSEDDAKARFRRNDNHEDSVVTESETAHVLPQSVLAGQRQAGHDLGLDCSAELDAALDRMAQAIAARTKRHAVQRAAETGTTHPSTKLVPATWAPCPIPERATPPKTAEDDHVSGADGNTGQVDPSALDRESHLCSVSAYAAPTFGEATKKRRQTVTQATDAHTRDWLPGSSPSRTVAEQSLVRARDAGKSSLGPRMITAPNDDDDDSGSGPREGTLLASLPSGSQQLAVTLPRIPEPWRPPSPPSTPPSTPPKSQFGAAKPEMIPMNADQAADTTSALTTKAASLSSEAAVFSSVEVPPHAQGPRTNEKADILPIPVRAEAATETRTSSITGSERDESAAKSLLLDGTTLVGTNPPICIEKSLNQELHCEAAVKMS</sequence>
<evidence type="ECO:0000256" key="1">
    <source>
        <dbReference type="SAM" id="MobiDB-lite"/>
    </source>
</evidence>
<organism evidence="2 3">
    <name type="scientific">Cyanidiococcus yangmingshanensis</name>
    <dbReference type="NCBI Taxonomy" id="2690220"/>
    <lineage>
        <taxon>Eukaryota</taxon>
        <taxon>Rhodophyta</taxon>
        <taxon>Bangiophyceae</taxon>
        <taxon>Cyanidiales</taxon>
        <taxon>Cyanidiaceae</taxon>
        <taxon>Cyanidiococcus</taxon>
    </lineage>
</organism>
<dbReference type="EMBL" id="VWRR01000007">
    <property type="protein sequence ID" value="KAF6003320.1"/>
    <property type="molecule type" value="Genomic_DNA"/>
</dbReference>
<feature type="compositionally biased region" description="Polar residues" evidence="1">
    <location>
        <begin position="80"/>
        <end position="109"/>
    </location>
</feature>
<evidence type="ECO:0000313" key="3">
    <source>
        <dbReference type="Proteomes" id="UP000530660"/>
    </source>
</evidence>
<feature type="compositionally biased region" description="Pro residues" evidence="1">
    <location>
        <begin position="851"/>
        <end position="868"/>
    </location>
</feature>
<feature type="region of interest" description="Disordered" evidence="1">
    <location>
        <begin position="411"/>
        <end position="435"/>
    </location>
</feature>
<accession>A0A7J7IKS6</accession>